<keyword evidence="1 2" id="KW-0694">RNA-binding</keyword>
<reference evidence="5" key="1">
    <citation type="journal article" date="2017" name="Ticks Tick Borne Dis.">
        <title>An insight into the sialome of Hyalomma excavatum.</title>
        <authorList>
            <person name="Ribeiro J.M."/>
            <person name="Slovak M."/>
            <person name="Francischetti I.M."/>
        </authorList>
    </citation>
    <scope>NUCLEOTIDE SEQUENCE</scope>
    <source>
        <strain evidence="5">Samish</strain>
        <tissue evidence="5">Salivary glands</tissue>
    </source>
</reference>
<dbReference type="GO" id="GO:0005581">
    <property type="term" value="C:collagen trimer"/>
    <property type="evidence" value="ECO:0007669"/>
    <property type="project" value="UniProtKB-KW"/>
</dbReference>
<feature type="compositionally biased region" description="Polar residues" evidence="3">
    <location>
        <begin position="332"/>
        <end position="360"/>
    </location>
</feature>
<proteinExistence type="evidence at transcript level"/>
<evidence type="ECO:0000313" key="5">
    <source>
        <dbReference type="EMBL" id="JAP67340.1"/>
    </source>
</evidence>
<keyword evidence="5" id="KW-0176">Collagen</keyword>
<protein>
    <submittedName>
        <fullName evidence="5">Putative collagen alpha-1iv chain-like protein</fullName>
    </submittedName>
</protein>
<evidence type="ECO:0000256" key="1">
    <source>
        <dbReference type="ARBA" id="ARBA00022884"/>
    </source>
</evidence>
<dbReference type="PROSITE" id="PS50102">
    <property type="entry name" value="RRM"/>
    <property type="match status" value="1"/>
</dbReference>
<dbReference type="EMBL" id="GEFH01001241">
    <property type="protein sequence ID" value="JAP67340.1"/>
    <property type="molecule type" value="mRNA"/>
</dbReference>
<evidence type="ECO:0000259" key="4">
    <source>
        <dbReference type="PROSITE" id="PS50102"/>
    </source>
</evidence>
<dbReference type="Gene3D" id="3.30.70.330">
    <property type="match status" value="1"/>
</dbReference>
<evidence type="ECO:0000256" key="3">
    <source>
        <dbReference type="SAM" id="MobiDB-lite"/>
    </source>
</evidence>
<feature type="compositionally biased region" description="Low complexity" evidence="3">
    <location>
        <begin position="74"/>
        <end position="92"/>
    </location>
</feature>
<dbReference type="SUPFAM" id="SSF54928">
    <property type="entry name" value="RNA-binding domain, RBD"/>
    <property type="match status" value="1"/>
</dbReference>
<dbReference type="InterPro" id="IPR012677">
    <property type="entry name" value="Nucleotide-bd_a/b_plait_sf"/>
</dbReference>
<feature type="non-terminal residue" evidence="5">
    <location>
        <position position="1"/>
    </location>
</feature>
<dbReference type="GO" id="GO:0003723">
    <property type="term" value="F:RNA binding"/>
    <property type="evidence" value="ECO:0007669"/>
    <property type="project" value="UniProtKB-UniRule"/>
</dbReference>
<feature type="compositionally biased region" description="Low complexity" evidence="3">
    <location>
        <begin position="370"/>
        <end position="384"/>
    </location>
</feature>
<feature type="region of interest" description="Disordered" evidence="3">
    <location>
        <begin position="1"/>
        <end position="102"/>
    </location>
</feature>
<dbReference type="AlphaFoldDB" id="A0A131XMH3"/>
<feature type="domain" description="RRM" evidence="4">
    <location>
        <begin position="231"/>
        <end position="302"/>
    </location>
</feature>
<name>A0A131XMH3_9ACAR</name>
<feature type="compositionally biased region" description="Acidic residues" evidence="3">
    <location>
        <begin position="15"/>
        <end position="70"/>
    </location>
</feature>
<dbReference type="InterPro" id="IPR035979">
    <property type="entry name" value="RBD_domain_sf"/>
</dbReference>
<organism evidence="5">
    <name type="scientific">Hyalomma excavatum</name>
    <dbReference type="NCBI Taxonomy" id="257692"/>
    <lineage>
        <taxon>Eukaryota</taxon>
        <taxon>Metazoa</taxon>
        <taxon>Ecdysozoa</taxon>
        <taxon>Arthropoda</taxon>
        <taxon>Chelicerata</taxon>
        <taxon>Arachnida</taxon>
        <taxon>Acari</taxon>
        <taxon>Parasitiformes</taxon>
        <taxon>Ixodida</taxon>
        <taxon>Ixodoidea</taxon>
        <taxon>Ixodidae</taxon>
        <taxon>Hyalomminae</taxon>
        <taxon>Hyalomma</taxon>
    </lineage>
</organism>
<dbReference type="InterPro" id="IPR000504">
    <property type="entry name" value="RRM_dom"/>
</dbReference>
<evidence type="ECO:0000256" key="2">
    <source>
        <dbReference type="PROSITE-ProRule" id="PRU00176"/>
    </source>
</evidence>
<feature type="compositionally biased region" description="Low complexity" evidence="3">
    <location>
        <begin position="394"/>
        <end position="440"/>
    </location>
</feature>
<sequence>KRKAPPTKKPLSANLDEDDDDLDEEDDDFSVDEDSDLSGADEELDDEELDDEELDDEELDEESDDEESENEGVPAPKATATKAQGQQQKSPVKQPPQTPKVPVVAAVNGKRKAEFEAGSSPAKRIRLEDHIPPSFVIDYETRDLCDVKLTSFADGVTKDDVEKLCKGGTVVREVQQNNKLVCAYVRYADKEKAVSAARSLHGANLKGVAVKVSYCGDRWDNPATRPQFQTDLLDVRHVPREYLDKEKLAALFPTGEVLKAHRDGYAQVKFPSSEALIKALKDPKCWTLNNRDLEFAVALAPKQRASKTGQNAMFSPKNKKAKKGPGFATGPGKSTTKGQTPSRQQPGGQSPKGSPQTPAQRKQKQKRSKTPGQQGGPRTPGQQGVSKTPGGPKTPGQQRGPRTPGQQGGRNTPGRQKGPKTPGQQGGPKTPGQQKGPKTPGHAKGGAKTPKGTPRQKAPGMKETSAIA</sequence>
<accession>A0A131XMH3</accession>
<feature type="region of interest" description="Disordered" evidence="3">
    <location>
        <begin position="302"/>
        <end position="468"/>
    </location>
</feature>